<name>A0A871RBG8_DEKBR</name>
<dbReference type="GO" id="GO:0003689">
    <property type="term" value="F:DNA clamp loader activity"/>
    <property type="evidence" value="ECO:0007669"/>
    <property type="project" value="TreeGrafter"/>
</dbReference>
<keyword evidence="6" id="KW-0539">Nucleus</keyword>
<dbReference type="EMBL" id="CP063136">
    <property type="protein sequence ID" value="QOU21515.1"/>
    <property type="molecule type" value="Genomic_DNA"/>
</dbReference>
<evidence type="ECO:0000256" key="7">
    <source>
        <dbReference type="ARBA" id="ARBA00023306"/>
    </source>
</evidence>
<dbReference type="GO" id="GO:0003682">
    <property type="term" value="F:chromatin binding"/>
    <property type="evidence" value="ECO:0007669"/>
    <property type="project" value="TreeGrafter"/>
</dbReference>
<dbReference type="GO" id="GO:0005634">
    <property type="term" value="C:nucleus"/>
    <property type="evidence" value="ECO:0007669"/>
    <property type="project" value="UniProtKB-SubCell"/>
</dbReference>
<gene>
    <name evidence="10" type="ORF">BRETT_001239</name>
</gene>
<dbReference type="KEGG" id="bbrx:BRETT_001239"/>
<evidence type="ECO:0000256" key="3">
    <source>
        <dbReference type="ARBA" id="ARBA00022741"/>
    </source>
</evidence>
<evidence type="ECO:0000256" key="8">
    <source>
        <dbReference type="SAM" id="MobiDB-lite"/>
    </source>
</evidence>
<accession>A0A871RBG8</accession>
<evidence type="ECO:0000256" key="1">
    <source>
        <dbReference type="ARBA" id="ARBA00004123"/>
    </source>
</evidence>
<dbReference type="InterPro" id="IPR004582">
    <property type="entry name" value="Checkpoint_prot_Rad17_Rad24"/>
</dbReference>
<dbReference type="GeneID" id="64573164"/>
<sequence>MPRKMRKRGRPSGCEESSPNISLESIESITDVDQSTSSIPDPSTKPDTNYSELKPHTGIKQIFEQFRNTSERQAKKRRNVNIHAKDSSLWCEKYFPKCESDICVNKQKLNQVKEAIGDLIMNEGQGPRILILTGPAGSGKSTVAKIIANDAVSNKQATLESEESNIRLFDELIETDETAEEQFPNIIEYSNRTTSTSAVASPVRQFSDFLDECKLLTMGREKCIIVDELPNLYHQETLQNFRDAILRWIQLNSSIRLPPLIICLTEFDIDDFHYKGVFSIEATFKIETVFDQQLMKYEGRSWRRIKFNPVARKFLTKALKIVVDGEKTLTAKIPKKVMSEELKELSGGGDIRNAIITLEYWCRFVFPVTHSRSSVSTLGGVSGLNIFHSIGKLVYGTQHKEEEYLAYMKSLNVSKAYDPKQEFTVMPTIDDINSISVENICRDLYSTSEKINLNVLENYLVLNPKLDSNVSSLLNVLSEADVMSSYNRDRKCLSMMTYYGCFGTRIMCSKIKSSTLGHGSVRRLKYSRDPKVRRKRRKIQQEITNFCLRRCLRLVDQGYYSHLSGLNAMLIDGFYQQQILNSAKLQGKLINGGYGSHAPRLGGGFSNIVLAETNFEAEATDEDAKSMINDKEVLEKLENEYFGGGLLSDRREGIAEQEMELADTAEFDDDPIVDSQEEQKDADNDSGDWDDSFSDDSLVLKL</sequence>
<evidence type="ECO:0000256" key="4">
    <source>
        <dbReference type="ARBA" id="ARBA00022763"/>
    </source>
</evidence>
<keyword evidence="3" id="KW-0547">Nucleotide-binding</keyword>
<evidence type="ECO:0000256" key="6">
    <source>
        <dbReference type="ARBA" id="ARBA00023242"/>
    </source>
</evidence>
<dbReference type="GO" id="GO:0033314">
    <property type="term" value="P:mitotic DNA replication checkpoint signaling"/>
    <property type="evidence" value="ECO:0007669"/>
    <property type="project" value="TreeGrafter"/>
</dbReference>
<reference evidence="10" key="1">
    <citation type="submission" date="2020-10" db="EMBL/GenBank/DDBJ databases">
        <authorList>
            <person name="Palmer J.M."/>
        </authorList>
    </citation>
    <scope>NUCLEOTIDE SEQUENCE</scope>
    <source>
        <strain evidence="10">UCD 2041</strain>
    </source>
</reference>
<comment type="similarity">
    <text evidence="2">Belongs to the rad17/RAD24 family.</text>
</comment>
<proteinExistence type="inferred from homology"/>
<feature type="region of interest" description="Disordered" evidence="8">
    <location>
        <begin position="660"/>
        <end position="702"/>
    </location>
</feature>
<dbReference type="PANTHER" id="PTHR12172">
    <property type="entry name" value="CELL CYCLE CHECKPOINT PROTEIN RAD17"/>
    <property type="match status" value="1"/>
</dbReference>
<dbReference type="Pfam" id="PF03215">
    <property type="entry name" value="Rad17"/>
    <property type="match status" value="1"/>
</dbReference>
<feature type="domain" description="AAA+ ATPase" evidence="9">
    <location>
        <begin position="126"/>
        <end position="300"/>
    </location>
</feature>
<evidence type="ECO:0000259" key="9">
    <source>
        <dbReference type="SMART" id="SM00382"/>
    </source>
</evidence>
<comment type="subcellular location">
    <subcellularLocation>
        <location evidence="1">Nucleus</location>
    </subcellularLocation>
</comment>
<dbReference type="RefSeq" id="XP_041138008.1">
    <property type="nucleotide sequence ID" value="XM_041279794.1"/>
</dbReference>
<evidence type="ECO:0000256" key="5">
    <source>
        <dbReference type="ARBA" id="ARBA00022840"/>
    </source>
</evidence>
<dbReference type="GO" id="GO:0006281">
    <property type="term" value="P:DNA repair"/>
    <property type="evidence" value="ECO:0007669"/>
    <property type="project" value="InterPro"/>
</dbReference>
<keyword evidence="5" id="KW-0067">ATP-binding</keyword>
<dbReference type="PANTHER" id="PTHR12172:SF0">
    <property type="entry name" value="CELL CYCLE CHECKPOINT PROTEIN RAD17"/>
    <property type="match status" value="1"/>
</dbReference>
<feature type="compositionally biased region" description="Acidic residues" evidence="8">
    <location>
        <begin position="684"/>
        <end position="694"/>
    </location>
</feature>
<dbReference type="OrthoDB" id="10265971at2759"/>
<dbReference type="GO" id="GO:0000077">
    <property type="term" value="P:DNA damage checkpoint signaling"/>
    <property type="evidence" value="ECO:0007669"/>
    <property type="project" value="TreeGrafter"/>
</dbReference>
<keyword evidence="7" id="KW-0131">Cell cycle</keyword>
<dbReference type="AlphaFoldDB" id="A0A871RBG8"/>
<feature type="compositionally biased region" description="Basic residues" evidence="8">
    <location>
        <begin position="1"/>
        <end position="10"/>
    </location>
</feature>
<dbReference type="Gene3D" id="3.40.50.300">
    <property type="entry name" value="P-loop containing nucleotide triphosphate hydrolases"/>
    <property type="match status" value="1"/>
</dbReference>
<dbReference type="InterPro" id="IPR003593">
    <property type="entry name" value="AAA+_ATPase"/>
</dbReference>
<keyword evidence="4" id="KW-0227">DNA damage</keyword>
<dbReference type="GO" id="GO:0005524">
    <property type="term" value="F:ATP binding"/>
    <property type="evidence" value="ECO:0007669"/>
    <property type="project" value="UniProtKB-KW"/>
</dbReference>
<organism evidence="10 11">
    <name type="scientific">Dekkera bruxellensis</name>
    <name type="common">Brettanomyces custersii</name>
    <dbReference type="NCBI Taxonomy" id="5007"/>
    <lineage>
        <taxon>Eukaryota</taxon>
        <taxon>Fungi</taxon>
        <taxon>Dikarya</taxon>
        <taxon>Ascomycota</taxon>
        <taxon>Saccharomycotina</taxon>
        <taxon>Pichiomycetes</taxon>
        <taxon>Pichiales</taxon>
        <taxon>Pichiaceae</taxon>
        <taxon>Brettanomyces</taxon>
    </lineage>
</organism>
<reference evidence="10" key="2">
    <citation type="journal article" name="BMC Genomics">
        <title>New genome assemblies reveal patterns of domestication and adaptation across Brettanomyces (Dekkera) species.</title>
        <authorList>
            <person name="Roach M.J."/>
            <person name="Borneman A.R."/>
        </authorList>
    </citation>
    <scope>NUCLEOTIDE SEQUENCE</scope>
    <source>
        <strain evidence="10">UCD 2041</strain>
    </source>
</reference>
<feature type="compositionally biased region" description="Polar residues" evidence="8">
    <location>
        <begin position="15"/>
        <end position="51"/>
    </location>
</feature>
<dbReference type="SUPFAM" id="SSF52540">
    <property type="entry name" value="P-loop containing nucleoside triphosphate hydrolases"/>
    <property type="match status" value="1"/>
</dbReference>
<feature type="region of interest" description="Disordered" evidence="8">
    <location>
        <begin position="1"/>
        <end position="56"/>
    </location>
</feature>
<dbReference type="InterPro" id="IPR027417">
    <property type="entry name" value="P-loop_NTPase"/>
</dbReference>
<evidence type="ECO:0000256" key="2">
    <source>
        <dbReference type="ARBA" id="ARBA00006168"/>
    </source>
</evidence>
<dbReference type="SMART" id="SM00382">
    <property type="entry name" value="AAA"/>
    <property type="match status" value="1"/>
</dbReference>
<evidence type="ECO:0000313" key="11">
    <source>
        <dbReference type="Proteomes" id="UP000663131"/>
    </source>
</evidence>
<dbReference type="InterPro" id="IPR057927">
    <property type="entry name" value="RAD24-like_helical"/>
</dbReference>
<dbReference type="Proteomes" id="UP000663131">
    <property type="component" value="Chromosome 8"/>
</dbReference>
<feature type="compositionally biased region" description="Acidic residues" evidence="8">
    <location>
        <begin position="660"/>
        <end position="676"/>
    </location>
</feature>
<dbReference type="Pfam" id="PF25812">
    <property type="entry name" value="RAD24_helical"/>
    <property type="match status" value="1"/>
</dbReference>
<evidence type="ECO:0000313" key="10">
    <source>
        <dbReference type="EMBL" id="QOU21515.1"/>
    </source>
</evidence>
<protein>
    <recommendedName>
        <fullName evidence="9">AAA+ ATPase domain-containing protein</fullName>
    </recommendedName>
</protein>